<dbReference type="AlphaFoldDB" id="A0AA39I7P6"/>
<reference evidence="1" key="1">
    <citation type="submission" date="2023-06" db="EMBL/GenBank/DDBJ databases">
        <title>Genomic analysis of the entomopathogenic nematode Steinernema hermaphroditum.</title>
        <authorList>
            <person name="Schwarz E.M."/>
            <person name="Heppert J.K."/>
            <person name="Baniya A."/>
            <person name="Schwartz H.T."/>
            <person name="Tan C.-H."/>
            <person name="Antoshechkin I."/>
            <person name="Sternberg P.W."/>
            <person name="Goodrich-Blair H."/>
            <person name="Dillman A.R."/>
        </authorList>
    </citation>
    <scope>NUCLEOTIDE SEQUENCE</scope>
    <source>
        <strain evidence="1">PS9179</strain>
        <tissue evidence="1">Whole animal</tissue>
    </source>
</reference>
<dbReference type="Proteomes" id="UP001175271">
    <property type="component" value="Unassembled WGS sequence"/>
</dbReference>
<organism evidence="1 2">
    <name type="scientific">Steinernema hermaphroditum</name>
    <dbReference type="NCBI Taxonomy" id="289476"/>
    <lineage>
        <taxon>Eukaryota</taxon>
        <taxon>Metazoa</taxon>
        <taxon>Ecdysozoa</taxon>
        <taxon>Nematoda</taxon>
        <taxon>Chromadorea</taxon>
        <taxon>Rhabditida</taxon>
        <taxon>Tylenchina</taxon>
        <taxon>Panagrolaimomorpha</taxon>
        <taxon>Strongyloidoidea</taxon>
        <taxon>Steinernematidae</taxon>
        <taxon>Steinernema</taxon>
    </lineage>
</organism>
<evidence type="ECO:0000313" key="1">
    <source>
        <dbReference type="EMBL" id="KAK0418620.1"/>
    </source>
</evidence>
<protein>
    <submittedName>
        <fullName evidence="1">Uncharacterized protein</fullName>
    </submittedName>
</protein>
<keyword evidence="2" id="KW-1185">Reference proteome</keyword>
<accession>A0AA39I7P6</accession>
<gene>
    <name evidence="1" type="ORF">QR680_013674</name>
</gene>
<name>A0AA39I7P6_9BILA</name>
<comment type="caution">
    <text evidence="1">The sequence shown here is derived from an EMBL/GenBank/DDBJ whole genome shotgun (WGS) entry which is preliminary data.</text>
</comment>
<proteinExistence type="predicted"/>
<dbReference type="EMBL" id="JAUCMV010000002">
    <property type="protein sequence ID" value="KAK0418620.1"/>
    <property type="molecule type" value="Genomic_DNA"/>
</dbReference>
<sequence length="316" mass="36556">MQNHHSDRMALPPYTQILSTLPVEIVNDIFSFNPDIDRSVFVQLKGAFGEMAKEKTKIVEVNSSGMFRLASAPYEGKDFVFYEKPNEPELLREIHQLHGLRINAVGNWYAFPGEPDWQGIKIALKGHYERLELRFMFELEEHPARTAFIEELLATGPSHICGEIHISDVPPEVKNLDQFVECFLQKKHERRVRLSLRECEVGPEFGDYMIRSFLEDKLQWLYLTTNYQITVKKFQELLQFFFSQGTADFYGFSCGIRTDELRELLLSKEAVVNPEKPDVYTLTQGHIVLEIKVNTEESKVAVSLRRTQDVPVIDNP</sequence>
<evidence type="ECO:0000313" key="2">
    <source>
        <dbReference type="Proteomes" id="UP001175271"/>
    </source>
</evidence>